<keyword evidence="3" id="KW-1185">Reference proteome</keyword>
<evidence type="ECO:0000313" key="2">
    <source>
        <dbReference type="EMBL" id="GJS83430.1"/>
    </source>
</evidence>
<feature type="region of interest" description="Disordered" evidence="1">
    <location>
        <begin position="149"/>
        <end position="233"/>
    </location>
</feature>
<feature type="compositionally biased region" description="Acidic residues" evidence="1">
    <location>
        <begin position="199"/>
        <end position="233"/>
    </location>
</feature>
<feature type="region of interest" description="Disordered" evidence="1">
    <location>
        <begin position="247"/>
        <end position="277"/>
    </location>
</feature>
<reference evidence="2" key="2">
    <citation type="submission" date="2022-01" db="EMBL/GenBank/DDBJ databases">
        <authorList>
            <person name="Yamashiro T."/>
            <person name="Shiraishi A."/>
            <person name="Satake H."/>
            <person name="Nakayama K."/>
        </authorList>
    </citation>
    <scope>NUCLEOTIDE SEQUENCE</scope>
</reference>
<dbReference type="Proteomes" id="UP001151760">
    <property type="component" value="Unassembled WGS sequence"/>
</dbReference>
<accession>A0ABQ4Z066</accession>
<comment type="caution">
    <text evidence="2">The sequence shown here is derived from an EMBL/GenBank/DDBJ whole genome shotgun (WGS) entry which is preliminary data.</text>
</comment>
<organism evidence="2 3">
    <name type="scientific">Tanacetum coccineum</name>
    <dbReference type="NCBI Taxonomy" id="301880"/>
    <lineage>
        <taxon>Eukaryota</taxon>
        <taxon>Viridiplantae</taxon>
        <taxon>Streptophyta</taxon>
        <taxon>Embryophyta</taxon>
        <taxon>Tracheophyta</taxon>
        <taxon>Spermatophyta</taxon>
        <taxon>Magnoliopsida</taxon>
        <taxon>eudicotyledons</taxon>
        <taxon>Gunneridae</taxon>
        <taxon>Pentapetalae</taxon>
        <taxon>asterids</taxon>
        <taxon>campanulids</taxon>
        <taxon>Asterales</taxon>
        <taxon>Asteraceae</taxon>
        <taxon>Asteroideae</taxon>
        <taxon>Anthemideae</taxon>
        <taxon>Anthemidinae</taxon>
        <taxon>Tanacetum</taxon>
    </lineage>
</organism>
<feature type="compositionally biased region" description="Polar residues" evidence="1">
    <location>
        <begin position="155"/>
        <end position="169"/>
    </location>
</feature>
<name>A0ABQ4Z066_9ASTR</name>
<dbReference type="EMBL" id="BQNB010010899">
    <property type="protein sequence ID" value="GJS83430.1"/>
    <property type="molecule type" value="Genomic_DNA"/>
</dbReference>
<proteinExistence type="predicted"/>
<evidence type="ECO:0000313" key="3">
    <source>
        <dbReference type="Proteomes" id="UP001151760"/>
    </source>
</evidence>
<feature type="compositionally biased region" description="Basic and acidic residues" evidence="1">
    <location>
        <begin position="255"/>
        <end position="271"/>
    </location>
</feature>
<protein>
    <submittedName>
        <fullName evidence="2">Uncharacterized protein</fullName>
    </submittedName>
</protein>
<gene>
    <name evidence="2" type="ORF">Tco_0749971</name>
</gene>
<reference evidence="2" key="1">
    <citation type="journal article" date="2022" name="Int. J. Mol. Sci.">
        <title>Draft Genome of Tanacetum Coccineum: Genomic Comparison of Closely Related Tanacetum-Family Plants.</title>
        <authorList>
            <person name="Yamashiro T."/>
            <person name="Shiraishi A."/>
            <person name="Nakayama K."/>
            <person name="Satake H."/>
        </authorList>
    </citation>
    <scope>NUCLEOTIDE SEQUENCE</scope>
</reference>
<sequence length="277" mass="30943">MTTTAAQQVALDNALVPLEKRVGIGKCNQRIDLTKTQKEPTYQVVLDALALTTCYPAFLITADVPEIYMHYAYKSYPAFTTGAATPKKARKFKKPASPSKKRTLVTVEEEELEPAKKIKKAPETTKKSKGIDLLSKDALLEEAQLKKVLKRSRQETNIHQAGGSSNGDGLQQEVLGEPKGKSVLKTDSFEREYESWGDSGDEANEQGDDEDVLESDDDHEQADDEKLDVDEEEYDRIDKELYGDVNVRLTDAEQDDKGKEDADMTDAEHVQVEQTQE</sequence>
<evidence type="ECO:0000256" key="1">
    <source>
        <dbReference type="SAM" id="MobiDB-lite"/>
    </source>
</evidence>